<evidence type="ECO:0000259" key="13">
    <source>
        <dbReference type="Pfam" id="PF00593"/>
    </source>
</evidence>
<dbReference type="CDD" id="cd01347">
    <property type="entry name" value="ligand_gated_channel"/>
    <property type="match status" value="1"/>
</dbReference>
<dbReference type="SUPFAM" id="SSF56935">
    <property type="entry name" value="Porins"/>
    <property type="match status" value="1"/>
</dbReference>
<dbReference type="GO" id="GO:0015420">
    <property type="term" value="F:ABC-type vitamin B12 transporter activity"/>
    <property type="evidence" value="ECO:0007669"/>
    <property type="project" value="InterPro"/>
</dbReference>
<keyword evidence="6 11" id="KW-0406">Ion transport</keyword>
<dbReference type="Proteomes" id="UP001170624">
    <property type="component" value="Unassembled WGS sequence"/>
</dbReference>
<accession>A0AAW7Y9K5</accession>
<evidence type="ECO:0000256" key="12">
    <source>
        <dbReference type="PROSITE-ProRule" id="PRU01360"/>
    </source>
</evidence>
<dbReference type="GO" id="GO:0006811">
    <property type="term" value="P:monoatomic ion transport"/>
    <property type="evidence" value="ECO:0007669"/>
    <property type="project" value="UniProtKB-KW"/>
</dbReference>
<feature type="chain" id="PRO_5043070630" description="Vitamin B12 transporter BtuB" evidence="11">
    <location>
        <begin position="22"/>
        <end position="604"/>
    </location>
</feature>
<dbReference type="InterPro" id="IPR010101">
    <property type="entry name" value="B12_transptr_BtuB"/>
</dbReference>
<dbReference type="GO" id="GO:0009279">
    <property type="term" value="C:cell outer membrane"/>
    <property type="evidence" value="ECO:0007669"/>
    <property type="project" value="UniProtKB-SubCell"/>
</dbReference>
<dbReference type="InterPro" id="IPR000531">
    <property type="entry name" value="Beta-barrel_TonB"/>
</dbReference>
<dbReference type="PROSITE" id="PS52016">
    <property type="entry name" value="TONB_DEPENDENT_REC_3"/>
    <property type="match status" value="1"/>
</dbReference>
<dbReference type="InterPro" id="IPR039426">
    <property type="entry name" value="TonB-dep_rcpt-like"/>
</dbReference>
<keyword evidence="7 11" id="KW-0798">TonB box</keyword>
<evidence type="ECO:0000256" key="8">
    <source>
        <dbReference type="ARBA" id="ARBA00023114"/>
    </source>
</evidence>
<dbReference type="Gene3D" id="2.40.170.20">
    <property type="entry name" value="TonB-dependent receptor, beta-barrel domain"/>
    <property type="match status" value="1"/>
</dbReference>
<comment type="similarity">
    <text evidence="11">Belongs to the TonB-dependent receptor family. BtuB (TC 1.B.14.3.1) subfamily.</text>
</comment>
<evidence type="ECO:0000256" key="4">
    <source>
        <dbReference type="ARBA" id="ARBA00022692"/>
    </source>
</evidence>
<evidence type="ECO:0000256" key="11">
    <source>
        <dbReference type="HAMAP-Rule" id="MF_01531"/>
    </source>
</evidence>
<proteinExistence type="inferred from homology"/>
<dbReference type="Pfam" id="PF07715">
    <property type="entry name" value="Plug"/>
    <property type="match status" value="1"/>
</dbReference>
<dbReference type="AlphaFoldDB" id="A0AAW7Y9K5"/>
<dbReference type="PANTHER" id="PTHR30069">
    <property type="entry name" value="TONB-DEPENDENT OUTER MEMBRANE RECEPTOR"/>
    <property type="match status" value="1"/>
</dbReference>
<evidence type="ECO:0000256" key="6">
    <source>
        <dbReference type="ARBA" id="ARBA00023065"/>
    </source>
</evidence>
<evidence type="ECO:0000313" key="16">
    <source>
        <dbReference type="Proteomes" id="UP001170624"/>
    </source>
</evidence>
<keyword evidence="8 11" id="KW-0626">Porin</keyword>
<dbReference type="InterPro" id="IPR012910">
    <property type="entry name" value="Plug_dom"/>
</dbReference>
<evidence type="ECO:0000259" key="14">
    <source>
        <dbReference type="Pfam" id="PF07715"/>
    </source>
</evidence>
<reference evidence="15" key="1">
    <citation type="submission" date="2023-07" db="EMBL/GenBank/DDBJ databases">
        <title>Genome content predicts the carbon catabolic preferences of heterotrophic bacteria.</title>
        <authorList>
            <person name="Gralka M."/>
        </authorList>
    </citation>
    <scope>NUCLEOTIDE SEQUENCE</scope>
    <source>
        <strain evidence="15">G2M05</strain>
    </source>
</reference>
<dbReference type="HAMAP" id="MF_01531">
    <property type="entry name" value="BtuB"/>
    <property type="match status" value="1"/>
</dbReference>
<keyword evidence="5 11" id="KW-0732">Signal</keyword>
<keyword evidence="9 11" id="KW-0472">Membrane</keyword>
<comment type="subcellular location">
    <subcellularLocation>
        <location evidence="1 11 12">Cell outer membrane</location>
        <topology evidence="1 11 12">Multi-pass membrane protein</topology>
    </subcellularLocation>
</comment>
<dbReference type="GO" id="GO:0015288">
    <property type="term" value="F:porin activity"/>
    <property type="evidence" value="ECO:0007669"/>
    <property type="project" value="UniProtKB-KW"/>
</dbReference>
<keyword evidence="15" id="KW-0675">Receptor</keyword>
<keyword evidence="3 11" id="KW-1134">Transmembrane beta strand</keyword>
<gene>
    <name evidence="11" type="primary">btuB</name>
    <name evidence="15" type="ORF">Q4568_20995</name>
</gene>
<evidence type="ECO:0000256" key="2">
    <source>
        <dbReference type="ARBA" id="ARBA00022448"/>
    </source>
</evidence>
<feature type="domain" description="TonB-dependent receptor-like beta-barrel" evidence="13">
    <location>
        <begin position="168"/>
        <end position="578"/>
    </location>
</feature>
<keyword evidence="10 11" id="KW-0998">Cell outer membrane</keyword>
<evidence type="ECO:0000256" key="10">
    <source>
        <dbReference type="ARBA" id="ARBA00023237"/>
    </source>
</evidence>
<dbReference type="EMBL" id="JAUOPU010000036">
    <property type="protein sequence ID" value="MDO6545019.1"/>
    <property type="molecule type" value="Genomic_DNA"/>
</dbReference>
<feature type="short sequence motif" description="TonB box" evidence="11">
    <location>
        <begin position="28"/>
        <end position="35"/>
    </location>
</feature>
<dbReference type="InterPro" id="IPR036942">
    <property type="entry name" value="Beta-barrel_TonB_sf"/>
</dbReference>
<protein>
    <recommendedName>
        <fullName evidence="11">Vitamin B12 transporter BtuB</fullName>
    </recommendedName>
    <alternativeName>
        <fullName evidence="11">Cobalamin receptor</fullName>
    </alternativeName>
    <alternativeName>
        <fullName evidence="11">Outer membrane cobalamin translocator</fullName>
    </alternativeName>
</protein>
<name>A0AAW7Y9K5_9GAMM</name>
<feature type="short sequence motif" description="TonB C-terminal box" evidence="11">
    <location>
        <begin position="587"/>
        <end position="604"/>
    </location>
</feature>
<evidence type="ECO:0000256" key="3">
    <source>
        <dbReference type="ARBA" id="ARBA00022452"/>
    </source>
</evidence>
<evidence type="ECO:0000256" key="7">
    <source>
        <dbReference type="ARBA" id="ARBA00023077"/>
    </source>
</evidence>
<evidence type="ECO:0000256" key="1">
    <source>
        <dbReference type="ARBA" id="ARBA00004571"/>
    </source>
</evidence>
<dbReference type="Pfam" id="PF00593">
    <property type="entry name" value="TonB_dep_Rec_b-barrel"/>
    <property type="match status" value="1"/>
</dbReference>
<sequence length="604" mass="65463" precursor="true">MKKTLLAVALAPLFIQSQAFATETSTDDVMVVTANRFEQSASSVLAPVSIVTREDIELLQAQSALDVLKTLPGIEISSNGGKAQSSAIYIRGTSSRHTLVLVDGVRLNSSTTGGASVGLIPADAIEKIEIVRGPRAAVYGSDTIGGVISITTTPKSGSVHQAKATFGSNNYSQQSWRSVGQISENTQGSFVVNNEQSDGYRVKSTAPEGDEHGFESKTLLGSLRHAATDSINLYFTGYYQTSLVEYDQGSKYESDREKYNFSGGIDYTAGSWLSKLELSDSKEVTADGKSDGGKSGKGSLTTKRQSVAWVNTLTQIENSVINLGVDYYKETAERGGTNTTDFSDNSKHNTAAFVTGHTRIAELTLEAALRHDKDSAFGGYTTWNLAAGYAVTSAIDVVGSYGTAFKAPTFNDLYYPGGSGNPDLKPETSKSAELGVKGRHDLLDWGVTAYQTDIKDMIAWAPTTAGPWKPDNIDNAKIKGIELELGFDTGPISHRVVGDWKDPEDKKDGSQLIRRAKQNYKWVGTYSSEMVDVSLVANYVGKRYDSKQYELDAYTTADVAVTYRVTDKFTAGLRASNLFDKEYQTSKDYPAPERAFYVNGSYQF</sequence>
<feature type="signal peptide" evidence="11">
    <location>
        <begin position="1"/>
        <end position="21"/>
    </location>
</feature>
<keyword evidence="2 11" id="KW-0813">Transport</keyword>
<comment type="caution">
    <text evidence="15">The sequence shown here is derived from an EMBL/GenBank/DDBJ whole genome shotgun (WGS) entry which is preliminary data.</text>
</comment>
<feature type="domain" description="TonB-dependent receptor plug" evidence="14">
    <location>
        <begin position="42"/>
        <end position="147"/>
    </location>
</feature>
<dbReference type="GO" id="GO:0046930">
    <property type="term" value="C:pore complex"/>
    <property type="evidence" value="ECO:0007669"/>
    <property type="project" value="UniProtKB-KW"/>
</dbReference>
<dbReference type="PANTHER" id="PTHR30069:SF53">
    <property type="entry name" value="COLICIN I RECEPTOR-RELATED"/>
    <property type="match status" value="1"/>
</dbReference>
<dbReference type="Gene3D" id="2.170.130.10">
    <property type="entry name" value="TonB-dependent receptor, plug domain"/>
    <property type="match status" value="1"/>
</dbReference>
<keyword evidence="4 11" id="KW-0812">Transmembrane</keyword>
<dbReference type="RefSeq" id="WP_281223419.1">
    <property type="nucleotide sequence ID" value="NZ_CANMLA010000028.1"/>
</dbReference>
<evidence type="ECO:0000256" key="9">
    <source>
        <dbReference type="ARBA" id="ARBA00023136"/>
    </source>
</evidence>
<dbReference type="InterPro" id="IPR037066">
    <property type="entry name" value="Plug_dom_sf"/>
</dbReference>
<comment type="function">
    <text evidence="11">Involved in the active translocation of vitamin B12 (cyanocobalamin) across the outer membrane to the periplasmic space. It derives its energy for transport by interacting with the trans-periplasmic membrane protein TonB.</text>
</comment>
<evidence type="ECO:0000256" key="5">
    <source>
        <dbReference type="ARBA" id="ARBA00022729"/>
    </source>
</evidence>
<organism evidence="15 16">
    <name type="scientific">Photobacterium sanguinicancri</name>
    <dbReference type="NCBI Taxonomy" id="875932"/>
    <lineage>
        <taxon>Bacteria</taxon>
        <taxon>Pseudomonadati</taxon>
        <taxon>Pseudomonadota</taxon>
        <taxon>Gammaproteobacteria</taxon>
        <taxon>Vibrionales</taxon>
        <taxon>Vibrionaceae</taxon>
        <taxon>Photobacterium</taxon>
    </lineage>
</organism>
<evidence type="ECO:0000313" key="15">
    <source>
        <dbReference type="EMBL" id="MDO6545019.1"/>
    </source>
</evidence>